<evidence type="ECO:0000313" key="7">
    <source>
        <dbReference type="Proteomes" id="UP000297598"/>
    </source>
</evidence>
<dbReference type="Proteomes" id="UP000297598">
    <property type="component" value="Unassembled WGS sequence"/>
</dbReference>
<feature type="region of interest" description="Disordered" evidence="1">
    <location>
        <begin position="246"/>
        <end position="269"/>
    </location>
</feature>
<sequence>MINNFEKVGKLVEEKFTYKIKNKKSWNKGERYADIIENIIPKEIENILNNNEYKVKGRVGTGNYSDVPWIAIFNKKITEKTHFGYYIAYLFHPEGTGVYLSLNQGWTEIKNKSKNEAEAKQKALSLSKFIESYLDVHNFSKGKFSYSKEGTSKYDKSGLPMGYAYGSIIYKYYDFTKTKHHISQEMKNDLIDMQQLLDKLVNKISKKEYANFLTTINDIDALIESQELNNKYEEFTGLNLTEIPQPNLSTRKKKKSTTTKRTSDSDIDRANKENKLTGVVGEKLAYEYFIKILDLNDITGNQKEEFVNMLDLSKSREHGHGYDMVGFDPYNLKEPVEKLIEIKTTTSKKEDEPFYLSLNELYAILENPKKYLIFRIIDINSDNPKFYIIDPYEKYEKFENIEDLLEKVFNYECLQFKIFNAK</sequence>
<dbReference type="Proteomes" id="UP000254047">
    <property type="component" value="Unassembled WGS sequence"/>
</dbReference>
<organism evidence="4 6">
    <name type="scientific">Staphylococcus petrasii</name>
    <dbReference type="NCBI Taxonomy" id="1276936"/>
    <lineage>
        <taxon>Bacteria</taxon>
        <taxon>Bacillati</taxon>
        <taxon>Bacillota</taxon>
        <taxon>Bacilli</taxon>
        <taxon>Bacillales</taxon>
        <taxon>Staphylococcaceae</taxon>
        <taxon>Staphylococcus</taxon>
    </lineage>
</organism>
<dbReference type="OrthoDB" id="9781481at2"/>
<name>A0A380FYZ9_9STAP</name>
<dbReference type="RefSeq" id="WP_115359108.1">
    <property type="nucleotide sequence ID" value="NZ_SRLF01000001.1"/>
</dbReference>
<dbReference type="AlphaFoldDB" id="A0A380FYZ9"/>
<dbReference type="EMBL" id="UHDO01000001">
    <property type="protein sequence ID" value="SUM43021.1"/>
    <property type="molecule type" value="Genomic_DNA"/>
</dbReference>
<dbReference type="EMBL" id="SRLS01000012">
    <property type="protein sequence ID" value="TGE16758.1"/>
    <property type="molecule type" value="Genomic_DNA"/>
</dbReference>
<evidence type="ECO:0000259" key="3">
    <source>
        <dbReference type="Pfam" id="PF13020"/>
    </source>
</evidence>
<evidence type="ECO:0000313" key="4">
    <source>
        <dbReference type="EMBL" id="SUM43021.1"/>
    </source>
</evidence>
<evidence type="ECO:0000259" key="2">
    <source>
        <dbReference type="Pfam" id="PF12102"/>
    </source>
</evidence>
<dbReference type="InterPro" id="IPR024975">
    <property type="entry name" value="NOV_C"/>
</dbReference>
<evidence type="ECO:0000256" key="1">
    <source>
        <dbReference type="SAM" id="MobiDB-lite"/>
    </source>
</evidence>
<reference evidence="5 7" key="2">
    <citation type="submission" date="2019-04" db="EMBL/GenBank/DDBJ databases">
        <title>Genomic characterization of Staphylococcus petrasii strains.</title>
        <authorList>
            <person name="Vrbovska V."/>
            <person name="Kovarovic V."/>
            <person name="Maslanova I."/>
            <person name="Indrakova A."/>
            <person name="Petras P."/>
            <person name="Sedo O."/>
            <person name="Svec P."/>
            <person name="Fisarova L."/>
            <person name="Sedlacek I."/>
            <person name="Doskar J."/>
            <person name="Pantucek R."/>
        </authorList>
    </citation>
    <scope>NUCLEOTIDE SEQUENCE [LARGE SCALE GENOMIC DNA]</scope>
    <source>
        <strain evidence="5 7">P5404</strain>
    </source>
</reference>
<evidence type="ECO:0000313" key="5">
    <source>
        <dbReference type="EMBL" id="TGE16758.1"/>
    </source>
</evidence>
<feature type="domain" description="Type IV methyl-directed restriction enzyme EcoKMcrB subunit DNA-binding" evidence="2">
    <location>
        <begin position="18"/>
        <end position="201"/>
    </location>
</feature>
<dbReference type="Gene3D" id="3.30.920.90">
    <property type="match status" value="1"/>
</dbReference>
<evidence type="ECO:0000313" key="6">
    <source>
        <dbReference type="Proteomes" id="UP000254047"/>
    </source>
</evidence>
<dbReference type="Pfam" id="PF13020">
    <property type="entry name" value="NOV_C"/>
    <property type="match status" value="1"/>
</dbReference>
<reference evidence="4 6" key="1">
    <citation type="submission" date="2018-06" db="EMBL/GenBank/DDBJ databases">
        <authorList>
            <consortium name="Pathogen Informatics"/>
            <person name="Doyle S."/>
        </authorList>
    </citation>
    <scope>NUCLEOTIDE SEQUENCE [LARGE SCALE GENOMIC DNA]</scope>
    <source>
        <strain evidence="4 6">NCTC13830</strain>
    </source>
</reference>
<dbReference type="InterPro" id="IPR021961">
    <property type="entry name" value="McrB_DNA-bd"/>
</dbReference>
<dbReference type="Pfam" id="PF12102">
    <property type="entry name" value="MrcB_N"/>
    <property type="match status" value="1"/>
</dbReference>
<protein>
    <submittedName>
        <fullName evidence="5">DUF3578 domain-containing protein</fullName>
    </submittedName>
    <submittedName>
        <fullName evidence="4">Domain of uncharacterized function (DUF3578)</fullName>
    </submittedName>
</protein>
<proteinExistence type="predicted"/>
<accession>A0A380FYZ9</accession>
<gene>
    <name evidence="5" type="ORF">BJR09_08625</name>
    <name evidence="4" type="ORF">NCTC13830_00546</name>
</gene>
<feature type="domain" description="Protein NO VEIN C-terminal" evidence="3">
    <location>
        <begin position="282"/>
        <end position="389"/>
    </location>
</feature>
<keyword evidence="7" id="KW-1185">Reference proteome</keyword>